<dbReference type="Proteomes" id="UP001392318">
    <property type="component" value="Unassembled WGS sequence"/>
</dbReference>
<comment type="caution">
    <text evidence="1">The sequence shown here is derived from an EMBL/GenBank/DDBJ whole genome shotgun (WGS) entry which is preliminary data.</text>
</comment>
<evidence type="ECO:0000313" key="1">
    <source>
        <dbReference type="EMBL" id="MEM5405622.1"/>
    </source>
</evidence>
<name>A0ACC6RVQ6_9BURK</name>
<proteinExistence type="predicted"/>
<gene>
    <name evidence="1" type="ORF">VSR83_37475</name>
</gene>
<dbReference type="EMBL" id="JAYMRU010000045">
    <property type="protein sequence ID" value="MEM5405622.1"/>
    <property type="molecule type" value="Genomic_DNA"/>
</dbReference>
<reference evidence="1" key="1">
    <citation type="submission" date="2024-01" db="EMBL/GenBank/DDBJ databases">
        <title>The diversity of rhizobia nodulating Mimosa spp. in eleven states of Brazil covering several biomes is determined by host plant, location, and edaphic factors.</title>
        <authorList>
            <person name="Rouws L."/>
            <person name="Barauna A."/>
            <person name="Beukes C."/>
            <person name="De Faria S.M."/>
            <person name="Gross E."/>
            <person name="Dos Reis Junior F.B."/>
            <person name="Simon M."/>
            <person name="Maluk M."/>
            <person name="Odee D.W."/>
            <person name="Kenicer G."/>
            <person name="Young J.P.W."/>
            <person name="Reis V.M."/>
            <person name="Zilli J."/>
            <person name="James E.K."/>
        </authorList>
    </citation>
    <scope>NUCLEOTIDE SEQUENCE</scope>
    <source>
        <strain evidence="1">JPY452</strain>
    </source>
</reference>
<protein>
    <submittedName>
        <fullName evidence="1">LysR family transcriptional regulator</fullName>
    </submittedName>
</protein>
<organism evidence="1 2">
    <name type="scientific">Paraburkholderia unamae</name>
    <dbReference type="NCBI Taxonomy" id="219649"/>
    <lineage>
        <taxon>Bacteria</taxon>
        <taxon>Pseudomonadati</taxon>
        <taxon>Pseudomonadota</taxon>
        <taxon>Betaproteobacteria</taxon>
        <taxon>Burkholderiales</taxon>
        <taxon>Burkholderiaceae</taxon>
        <taxon>Paraburkholderia</taxon>
    </lineage>
</organism>
<sequence>MTLNLDLLRAFVAVAESGNFTAAACVVGRSQSAVSQKVLRLEDALNMRVFERTSRSLKLTHEGERVLAAGRRLLAQYDDFMRELREPVQPTRLRLGVSENLVQSQLPLILARFTERFPSVQLELTTGSSNGLIESQQAGLLDVVFARRKREGSAHRGRVIWREPLVWLAAKGYRNDASRPARLIMMPPPCAYREVMTDTLDAARRAWTVACTASNLIGVQAAVAGGLGVTVLGRSFLQSGMKVLPVSAQWPALPASEVAVIGEDPATQFIVEPLVSMFIEVLTTGSSVTSDEETASVNKPV</sequence>
<evidence type="ECO:0000313" key="2">
    <source>
        <dbReference type="Proteomes" id="UP001392318"/>
    </source>
</evidence>
<accession>A0ACC6RVQ6</accession>
<keyword evidence="2" id="KW-1185">Reference proteome</keyword>